<feature type="compositionally biased region" description="Low complexity" evidence="9">
    <location>
        <begin position="473"/>
        <end position="485"/>
    </location>
</feature>
<feature type="region of interest" description="Disordered" evidence="9">
    <location>
        <begin position="688"/>
        <end position="722"/>
    </location>
</feature>
<feature type="compositionally biased region" description="Polar residues" evidence="9">
    <location>
        <begin position="2415"/>
        <end position="2434"/>
    </location>
</feature>
<feature type="region of interest" description="Disordered" evidence="9">
    <location>
        <begin position="109"/>
        <end position="163"/>
    </location>
</feature>
<feature type="compositionally biased region" description="Polar residues" evidence="9">
    <location>
        <begin position="837"/>
        <end position="854"/>
    </location>
</feature>
<feature type="region of interest" description="Disordered" evidence="9">
    <location>
        <begin position="631"/>
        <end position="658"/>
    </location>
</feature>
<dbReference type="GO" id="GO:0004674">
    <property type="term" value="F:protein serine/threonine kinase activity"/>
    <property type="evidence" value="ECO:0007669"/>
    <property type="project" value="UniProtKB-KW"/>
</dbReference>
<feature type="region of interest" description="Disordered" evidence="9">
    <location>
        <begin position="462"/>
        <end position="485"/>
    </location>
</feature>
<dbReference type="InterPro" id="IPR011009">
    <property type="entry name" value="Kinase-like_dom_sf"/>
</dbReference>
<feature type="compositionally biased region" description="Polar residues" evidence="9">
    <location>
        <begin position="820"/>
        <end position="830"/>
    </location>
</feature>
<dbReference type="EMBL" id="JANBTX010000213">
    <property type="protein sequence ID" value="KAJ2684399.1"/>
    <property type="molecule type" value="Genomic_DNA"/>
</dbReference>
<comment type="caution">
    <text evidence="11">The sequence shown here is derived from an EMBL/GenBank/DDBJ whole genome shotgun (WGS) entry which is preliminary data.</text>
</comment>
<dbReference type="Gene3D" id="1.10.510.10">
    <property type="entry name" value="Transferase(Phosphotransferase) domain 1"/>
    <property type="match status" value="2"/>
</dbReference>
<evidence type="ECO:0000256" key="1">
    <source>
        <dbReference type="ARBA" id="ARBA00012513"/>
    </source>
</evidence>
<keyword evidence="3" id="KW-0808">Transferase</keyword>
<feature type="compositionally biased region" description="Polar residues" evidence="9">
    <location>
        <begin position="1896"/>
        <end position="1913"/>
    </location>
</feature>
<dbReference type="InterPro" id="IPR000719">
    <property type="entry name" value="Prot_kinase_dom"/>
</dbReference>
<comment type="catalytic activity">
    <reaction evidence="8">
        <text>L-seryl-[protein] + ATP = O-phospho-L-seryl-[protein] + ADP + H(+)</text>
        <dbReference type="Rhea" id="RHEA:17989"/>
        <dbReference type="Rhea" id="RHEA-COMP:9863"/>
        <dbReference type="Rhea" id="RHEA-COMP:11604"/>
        <dbReference type="ChEBI" id="CHEBI:15378"/>
        <dbReference type="ChEBI" id="CHEBI:29999"/>
        <dbReference type="ChEBI" id="CHEBI:30616"/>
        <dbReference type="ChEBI" id="CHEBI:83421"/>
        <dbReference type="ChEBI" id="CHEBI:456216"/>
        <dbReference type="EC" id="2.7.11.1"/>
    </reaction>
</comment>
<feature type="compositionally biased region" description="Polar residues" evidence="9">
    <location>
        <begin position="1948"/>
        <end position="1958"/>
    </location>
</feature>
<dbReference type="EC" id="2.7.11.1" evidence="1"/>
<feature type="compositionally biased region" description="Low complexity" evidence="9">
    <location>
        <begin position="807"/>
        <end position="819"/>
    </location>
</feature>
<protein>
    <recommendedName>
        <fullName evidence="1">non-specific serine/threonine protein kinase</fullName>
        <ecNumber evidence="1">2.7.11.1</ecNumber>
    </recommendedName>
</protein>
<feature type="region of interest" description="Disordered" evidence="9">
    <location>
        <begin position="785"/>
        <end position="856"/>
    </location>
</feature>
<feature type="compositionally biased region" description="Polar residues" evidence="9">
    <location>
        <begin position="59"/>
        <end position="68"/>
    </location>
</feature>
<feature type="region of interest" description="Disordered" evidence="9">
    <location>
        <begin position="1446"/>
        <end position="1465"/>
    </location>
</feature>
<feature type="compositionally biased region" description="Low complexity" evidence="9">
    <location>
        <begin position="318"/>
        <end position="329"/>
    </location>
</feature>
<keyword evidence="12" id="KW-1185">Reference proteome</keyword>
<feature type="compositionally biased region" description="Polar residues" evidence="9">
    <location>
        <begin position="372"/>
        <end position="383"/>
    </location>
</feature>
<feature type="region of interest" description="Disordered" evidence="9">
    <location>
        <begin position="1275"/>
        <end position="1315"/>
    </location>
</feature>
<dbReference type="GO" id="GO:0005634">
    <property type="term" value="C:nucleus"/>
    <property type="evidence" value="ECO:0007669"/>
    <property type="project" value="TreeGrafter"/>
</dbReference>
<feature type="region of interest" description="Disordered" evidence="9">
    <location>
        <begin position="2408"/>
        <end position="2456"/>
    </location>
</feature>
<feature type="compositionally biased region" description="Polar residues" evidence="9">
    <location>
        <begin position="2505"/>
        <end position="2515"/>
    </location>
</feature>
<dbReference type="Proteomes" id="UP001151516">
    <property type="component" value="Unassembled WGS sequence"/>
</dbReference>
<dbReference type="Pfam" id="PF00069">
    <property type="entry name" value="Pkinase"/>
    <property type="match status" value="2"/>
</dbReference>
<evidence type="ECO:0000256" key="5">
    <source>
        <dbReference type="ARBA" id="ARBA00022777"/>
    </source>
</evidence>
<feature type="region of interest" description="Disordered" evidence="9">
    <location>
        <begin position="1"/>
        <end position="91"/>
    </location>
</feature>
<feature type="compositionally biased region" description="Low complexity" evidence="9">
    <location>
        <begin position="443"/>
        <end position="455"/>
    </location>
</feature>
<feature type="region of interest" description="Disordered" evidence="9">
    <location>
        <begin position="1891"/>
        <end position="2006"/>
    </location>
</feature>
<feature type="region of interest" description="Disordered" evidence="9">
    <location>
        <begin position="2505"/>
        <end position="2590"/>
    </location>
</feature>
<feature type="compositionally biased region" description="Pro residues" evidence="9">
    <location>
        <begin position="406"/>
        <end position="424"/>
    </location>
</feature>
<feature type="compositionally biased region" description="Low complexity" evidence="9">
    <location>
        <begin position="1914"/>
        <end position="1925"/>
    </location>
</feature>
<keyword evidence="4" id="KW-0547">Nucleotide-binding</keyword>
<feature type="compositionally biased region" description="Polar residues" evidence="9">
    <location>
        <begin position="1193"/>
        <end position="1205"/>
    </location>
</feature>
<feature type="region of interest" description="Disordered" evidence="9">
    <location>
        <begin position="2655"/>
        <end position="2736"/>
    </location>
</feature>
<feature type="compositionally biased region" description="Polar residues" evidence="9">
    <location>
        <begin position="111"/>
        <end position="122"/>
    </location>
</feature>
<feature type="compositionally biased region" description="Low complexity" evidence="9">
    <location>
        <begin position="297"/>
        <end position="308"/>
    </location>
</feature>
<proteinExistence type="predicted"/>
<evidence type="ECO:0000259" key="10">
    <source>
        <dbReference type="PROSITE" id="PS50011"/>
    </source>
</evidence>
<feature type="region of interest" description="Disordered" evidence="9">
    <location>
        <begin position="217"/>
        <end position="254"/>
    </location>
</feature>
<feature type="compositionally biased region" description="Polar residues" evidence="9">
    <location>
        <begin position="1375"/>
        <end position="1395"/>
    </location>
</feature>
<feature type="region of interest" description="Disordered" evidence="9">
    <location>
        <begin position="2617"/>
        <end position="2642"/>
    </location>
</feature>
<dbReference type="OrthoDB" id="162894at2759"/>
<feature type="compositionally biased region" description="Polar residues" evidence="9">
    <location>
        <begin position="10"/>
        <end position="39"/>
    </location>
</feature>
<feature type="compositionally biased region" description="Polar residues" evidence="9">
    <location>
        <begin position="2444"/>
        <end position="2453"/>
    </location>
</feature>
<feature type="region of interest" description="Disordered" evidence="9">
    <location>
        <begin position="436"/>
        <end position="455"/>
    </location>
</feature>
<dbReference type="GO" id="GO:0035556">
    <property type="term" value="P:intracellular signal transduction"/>
    <property type="evidence" value="ECO:0007669"/>
    <property type="project" value="TreeGrafter"/>
</dbReference>
<feature type="region of interest" description="Disordered" evidence="9">
    <location>
        <begin position="738"/>
        <end position="766"/>
    </location>
</feature>
<evidence type="ECO:0000256" key="4">
    <source>
        <dbReference type="ARBA" id="ARBA00022741"/>
    </source>
</evidence>
<feature type="region of interest" description="Disordered" evidence="9">
    <location>
        <begin position="398"/>
        <end position="431"/>
    </location>
</feature>
<feature type="compositionally biased region" description="Low complexity" evidence="9">
    <location>
        <begin position="648"/>
        <end position="658"/>
    </location>
</feature>
<feature type="region of interest" description="Disordered" evidence="9">
    <location>
        <begin position="1193"/>
        <end position="1214"/>
    </location>
</feature>
<organism evidence="11 12">
    <name type="scientific">Coemansia spiralis</name>
    <dbReference type="NCBI Taxonomy" id="417178"/>
    <lineage>
        <taxon>Eukaryota</taxon>
        <taxon>Fungi</taxon>
        <taxon>Fungi incertae sedis</taxon>
        <taxon>Zoopagomycota</taxon>
        <taxon>Kickxellomycotina</taxon>
        <taxon>Kickxellomycetes</taxon>
        <taxon>Kickxellales</taxon>
        <taxon>Kickxellaceae</taxon>
        <taxon>Coemansia</taxon>
    </lineage>
</organism>
<evidence type="ECO:0000313" key="12">
    <source>
        <dbReference type="Proteomes" id="UP001151516"/>
    </source>
</evidence>
<dbReference type="PROSITE" id="PS00108">
    <property type="entry name" value="PROTEIN_KINASE_ST"/>
    <property type="match status" value="1"/>
</dbReference>
<feature type="region of interest" description="Disordered" evidence="9">
    <location>
        <begin position="1375"/>
        <end position="1414"/>
    </location>
</feature>
<dbReference type="SUPFAM" id="SSF56112">
    <property type="entry name" value="Protein kinase-like (PK-like)"/>
    <property type="match status" value="1"/>
</dbReference>
<dbReference type="InterPro" id="IPR008271">
    <property type="entry name" value="Ser/Thr_kinase_AS"/>
</dbReference>
<keyword evidence="6" id="KW-0067">ATP-binding</keyword>
<feature type="compositionally biased region" description="Polar residues" evidence="9">
    <location>
        <begin position="232"/>
        <end position="254"/>
    </location>
</feature>
<dbReference type="PROSITE" id="PS50011">
    <property type="entry name" value="PROTEIN_KINASE_DOM"/>
    <property type="match status" value="1"/>
</dbReference>
<reference evidence="11" key="1">
    <citation type="submission" date="2022-07" db="EMBL/GenBank/DDBJ databases">
        <title>Phylogenomic reconstructions and comparative analyses of Kickxellomycotina fungi.</title>
        <authorList>
            <person name="Reynolds N.K."/>
            <person name="Stajich J.E."/>
            <person name="Barry K."/>
            <person name="Grigoriev I.V."/>
            <person name="Crous P."/>
            <person name="Smith M.E."/>
        </authorList>
    </citation>
    <scope>NUCLEOTIDE SEQUENCE</scope>
    <source>
        <strain evidence="11">CBS 109367</strain>
    </source>
</reference>
<dbReference type="PANTHER" id="PTHR24356">
    <property type="entry name" value="SERINE/THREONINE-PROTEIN KINASE"/>
    <property type="match status" value="1"/>
</dbReference>
<evidence type="ECO:0000313" key="11">
    <source>
        <dbReference type="EMBL" id="KAJ2684399.1"/>
    </source>
</evidence>
<name>A0A9W8L174_9FUNG</name>
<feature type="region of interest" description="Disordered" evidence="9">
    <location>
        <begin position="351"/>
        <end position="383"/>
    </location>
</feature>
<feature type="compositionally biased region" description="Low complexity" evidence="9">
    <location>
        <begin position="918"/>
        <end position="927"/>
    </location>
</feature>
<dbReference type="Gene3D" id="3.30.200.20">
    <property type="entry name" value="Phosphorylase Kinase, domain 1"/>
    <property type="match status" value="2"/>
</dbReference>
<comment type="catalytic activity">
    <reaction evidence="7">
        <text>L-threonyl-[protein] + ATP = O-phospho-L-threonyl-[protein] + ADP + H(+)</text>
        <dbReference type="Rhea" id="RHEA:46608"/>
        <dbReference type="Rhea" id="RHEA-COMP:11060"/>
        <dbReference type="Rhea" id="RHEA-COMP:11605"/>
        <dbReference type="ChEBI" id="CHEBI:15378"/>
        <dbReference type="ChEBI" id="CHEBI:30013"/>
        <dbReference type="ChEBI" id="CHEBI:30616"/>
        <dbReference type="ChEBI" id="CHEBI:61977"/>
        <dbReference type="ChEBI" id="CHEBI:456216"/>
        <dbReference type="EC" id="2.7.11.1"/>
    </reaction>
</comment>
<feature type="region of interest" description="Disordered" evidence="9">
    <location>
        <begin position="179"/>
        <end position="202"/>
    </location>
</feature>
<feature type="compositionally biased region" description="Basic and acidic residues" evidence="9">
    <location>
        <begin position="2727"/>
        <end position="2736"/>
    </location>
</feature>
<feature type="compositionally biased region" description="Low complexity" evidence="9">
    <location>
        <begin position="2531"/>
        <end position="2542"/>
    </location>
</feature>
<feature type="compositionally biased region" description="Polar residues" evidence="9">
    <location>
        <begin position="1806"/>
        <end position="1818"/>
    </location>
</feature>
<evidence type="ECO:0000256" key="6">
    <source>
        <dbReference type="ARBA" id="ARBA00022840"/>
    </source>
</evidence>
<feature type="compositionally biased region" description="Low complexity" evidence="9">
    <location>
        <begin position="1275"/>
        <end position="1287"/>
    </location>
</feature>
<evidence type="ECO:0000256" key="2">
    <source>
        <dbReference type="ARBA" id="ARBA00022527"/>
    </source>
</evidence>
<keyword evidence="5" id="KW-0418">Kinase</keyword>
<feature type="compositionally biased region" description="Polar residues" evidence="9">
    <location>
        <begin position="463"/>
        <end position="472"/>
    </location>
</feature>
<feature type="compositionally biased region" description="Low complexity" evidence="9">
    <location>
        <begin position="892"/>
        <end position="901"/>
    </location>
</feature>
<dbReference type="InterPro" id="IPR050236">
    <property type="entry name" value="Ser_Thr_kinase_AGC"/>
</dbReference>
<evidence type="ECO:0000256" key="3">
    <source>
        <dbReference type="ARBA" id="ARBA00022679"/>
    </source>
</evidence>
<evidence type="ECO:0000256" key="8">
    <source>
        <dbReference type="ARBA" id="ARBA00048679"/>
    </source>
</evidence>
<dbReference type="GO" id="GO:0005524">
    <property type="term" value="F:ATP binding"/>
    <property type="evidence" value="ECO:0007669"/>
    <property type="project" value="UniProtKB-KW"/>
</dbReference>
<evidence type="ECO:0000256" key="7">
    <source>
        <dbReference type="ARBA" id="ARBA00047899"/>
    </source>
</evidence>
<feature type="compositionally biased region" description="Polar residues" evidence="9">
    <location>
        <begin position="179"/>
        <end position="190"/>
    </location>
</feature>
<accession>A0A9W8L174</accession>
<feature type="region of interest" description="Disordered" evidence="9">
    <location>
        <begin position="266"/>
        <end position="337"/>
    </location>
</feature>
<evidence type="ECO:0000256" key="9">
    <source>
        <dbReference type="SAM" id="MobiDB-lite"/>
    </source>
</evidence>
<feature type="region of interest" description="Disordered" evidence="9">
    <location>
        <begin position="2789"/>
        <end position="2822"/>
    </location>
</feature>
<feature type="region of interest" description="Disordered" evidence="9">
    <location>
        <begin position="1791"/>
        <end position="1871"/>
    </location>
</feature>
<dbReference type="SMART" id="SM00220">
    <property type="entry name" value="S_TKc"/>
    <property type="match status" value="1"/>
</dbReference>
<keyword evidence="2" id="KW-0723">Serine/threonine-protein kinase</keyword>
<dbReference type="PANTHER" id="PTHR24356:SF1">
    <property type="entry name" value="SERINE_THREONINE-PROTEIN KINASE GREATWALL"/>
    <property type="match status" value="1"/>
</dbReference>
<gene>
    <name evidence="11" type="ORF">IWW39_004931</name>
</gene>
<feature type="compositionally biased region" description="Low complexity" evidence="9">
    <location>
        <begin position="688"/>
        <end position="710"/>
    </location>
</feature>
<feature type="compositionally biased region" description="Polar residues" evidence="9">
    <location>
        <begin position="1979"/>
        <end position="1991"/>
    </location>
</feature>
<sequence>MTDADAATPEDSQGSDPDTRTGASSDSQQQQRPEHQLSTPMPRRVVTGGLGLLAPSIHTPENASTYSDRSAFDSVSGDSKPPSQKSTGMSLVRRLRRLSSAALHGKVNRLFSRSNNPSQDSLLISGPASPSPCPSPGIIPGSPTVYSRADSSDSFQDRRQPSCGVYERQTVGANVLTSSPAGEWRSNNAHNLPPLPPKPLSTRRNRAMTEVTPLAIRGQLGSAEGEPAMPESSDSGETLQKIAQSRAKVSNSPLVASPLSRKSFHTLHAASGPGDAGSRHIAAPPHMAKSASENHFSSLLSPSVQSLQRAPPMTPRMSSHNLSSASATSDAQRPAAPQRPNYQYEEYFNDDATFRAVDTPSPPDKTIRRSQAHFSSDLGTPTIQRRRAALTTLDWASHSETTTLQPPRPSQNAQPPPPLPPPNPQQQQQRPRLPEFGIPLAKSPSVSRSESPSSLLSAFQVRSHANSGRLRQTSTGTSARSSTSIASDLAPSWVSALSNADDMNARDNDDDEGDSRIAGLDSPLLAISQVRRSTDLSGILLGSSASDSISIPALAASYHPRWSIPSVGPQSQFGSSLMDWQLSQDESATVYSGSPSSASLAHEPARAMAIAPLSTGAFGGGLERYSDSVAGNTGGYTPPFQNERRRVTSTPSRTSATSLAVGADSPVYQALSEADELDASMAEMSLSSASGSAAGGTPSHSTSASSVSVSQLIRPRGGSQPIHLARAATTNAIRLKEKSAAQPNYGAVSSSRHKADVRTGPGSAPESFNIDLAIEKNKARLRVRATSTSNQSYVPGDNTPFGHDGLSPGYSSSSNASHSQQNTLGRNNAASGMPASRPTSSMSAYTMSPMSSTAGDDHQNVLLSQLWQPSAMYQSSPERGSDGHLAGSGLYTPSTTSSPPTHYHVSGGSSNHPARLNASSVQRSASGHSVSSGISELLEPSSVSQARKDALWQVLVVSKSRADTEIDKIMRQWKESDSGTVVCSLDVDAKPGVGDDDAMILMVKRGHRRSTSDIKRADGDRNEFRRRVIELTSVIRSSTVAELSNERFTRGITEQLYGLLTEQRTRFSADANVGTLILDVLYQFSAVSQTVSQLSVPASVFPSGARGGVSGEASPAISQFPSPLLAPDASLGRGALGHVQPLSSALSSHYEAASARNASRGHQLSTSATSASGELGDYRIGRAASENLTHMTSHLQRHQQGSNSDTHLHGNAGARGIRTLDGGAMHMSSPRLVPGTAHSSTASLISLLAPVYAGSGFGGSGSIGRAGTVGGSIAGQAQQQAGLQPRQRSYFPQPPGTPHSNRLSVDTPESEVELPARQSMDDAAMRPTLRRHVSKLSVSSEAADVHGQSFRSAARASLQPQQFYQYSSRLTQPTFSQQIAQPSTPQLPTSLTNLDRSGDGAATSTPKRTTRPASVCLSSSGGYASLRHFSESFSRQEKLAHLLGQDSDFSDSVPTSPAEPPARPFLDIDTLKREPTRLPLIESLRTIPETRRGSVVDTDCLERQLAHLSEKSALSDSKSLSQVGEGEPTTLEDAVPATDSALLAAVDAAAAAAAAAVSREVDSAPADLEPSSGVPALAEDELVVCRICERDFCRSELNAHSDVCILEQTRAMKLDEVNQRIKRLRDSISKRLSDIRKVRQWDRVAIRESERIIRIANRSIAWPEGDSQHEQMVAKAKFTKYIDKLETITGRTAPNTAPATADGLASPAAAASSAASLPRADIETIWLAVHLLARVQEKFTIIEEFDHEFSRLEQQEALVREAESLNDDVGSEPGSQFLELATWSQLAHVGRGSPAASERTSMEFIPSQSESGSATPDTHASHSVGPGKSATTLTRRQSRHSRPDRRSISRSTKPGADLVDADAQSNGSGSRKKVSLFAALFRNSSIAGVFNRGKDSVTSSSVLRRKNTPSPFASSSLQPASKSSSVLRRLSQNASPAPVAKPPPVATSVGSGNSTPTADTAAGASPATPVSPADAPLSSPVTRQRNNSQLSGLRATPESAAKVPRMPSTDDFDFVKPISRGAFGRVYLTRKKATKDLYAIKVMRKKDIIVKNMVTQTLAERRALSLLSNEWVVRLYYAFHSTKHLFLVMEYLVGGDLAGLLRVWGVMEDDAAKFYIAEIGCAIDYLHRNSIVHRDIKPDNVMLASDGHIKLTDFGLSQVAVRGNDDVKPLLDGSDPTQAGDFEDIERLPDKTEEYWRDSLARIGSNSSAAALAASSALTTKALPQSKRAHARKSSRRCLGTPDYLAPELQVGASNGFPVDWWALGVCLFEFMCGYPPFTDESPEAIFRNILNHAIDWPEEEGYVSEAGIELINALLRPDPATRAHWKDIKAARLYEGWDLNCIRQMEPPLVPQPDDEVDTSYFESCQRTEIQRLSNATFLEIEAARRPLPPPLPQSSRRTENSALLEYGDGVQPGSLSDSQVDAQLDTPQGSQRGSKRERAASRATNGGSDVSVSGAGQLKRLFGGLANDSDYVNVGHEPSSEECAMQDGMTASRVAESVATMSSSDKYSFTNDGADNEVARSERDFDEPQASYAASMSMQSVDGLDDAGGMDLVGEQDSISSLSKPETEPEALPSLQIPTGPRLSMHSEVSLTPRPLSTTALPPLLPISHAKRAISRSPSQFSSGMLEATGHSGATSKSHSRCASATIVLAASKKGGANAKTRRPSHSPDYSPESEHTAPLVRSSSTDERLQGAVSASVSVPRADDRGSAASSNAGGDSDDGDDESGARDEDAERAFEDFTYKNIALLSHVNRGVSSSGQATPAIERPPPGLVALSMTSATAMAAPVAVPTHRPSVYSSNSGTARGSPINAYDIKSQSPDT</sequence>
<feature type="region of interest" description="Disordered" evidence="9">
    <location>
        <begin position="872"/>
        <end position="927"/>
    </location>
</feature>
<feature type="domain" description="Protein kinase" evidence="10">
    <location>
        <begin position="2012"/>
        <end position="2335"/>
    </location>
</feature>